<reference evidence="2 3" key="1">
    <citation type="submission" date="2016-03" db="EMBL/GenBank/DDBJ databases">
        <title>Choanephora cucurbitarum.</title>
        <authorList>
            <person name="Min B."/>
            <person name="Park H."/>
            <person name="Park J.-H."/>
            <person name="Shin H.-D."/>
            <person name="Choi I.-G."/>
        </authorList>
    </citation>
    <scope>NUCLEOTIDE SEQUENCE [LARGE SCALE GENOMIC DNA]</scope>
    <source>
        <strain evidence="2 3">KUS-F28377</strain>
    </source>
</reference>
<keyword evidence="1" id="KW-0175">Coiled coil</keyword>
<evidence type="ECO:0000256" key="1">
    <source>
        <dbReference type="SAM" id="Coils"/>
    </source>
</evidence>
<accession>A0A1C7LP23</accession>
<protein>
    <submittedName>
        <fullName evidence="2">Uncharacterized protein</fullName>
    </submittedName>
</protein>
<evidence type="ECO:0000313" key="2">
    <source>
        <dbReference type="EMBL" id="OBZ66521.1"/>
    </source>
</evidence>
<dbReference type="AlphaFoldDB" id="A0A1C7LP23"/>
<evidence type="ECO:0000313" key="3">
    <source>
        <dbReference type="Proteomes" id="UP000093000"/>
    </source>
</evidence>
<dbReference type="EMBL" id="LUGH01002691">
    <property type="protein sequence ID" value="OBZ66521.1"/>
    <property type="molecule type" value="Genomic_DNA"/>
</dbReference>
<sequence>AKFEKYEERLSQLESLVAENAALKKELEAVRANISQLESMPGPSCASLVVSSVSSGSSTPVASSSGPVSKSTTVAAAAYAPAPTSGEAYGKSKKLVSSCPSGAAVQAKSKVKITSLHRNAAARIFAVSSPPAGSPVDGPLFEYVYLPNKYRARLSVFRQKLRLIGLNNSRVLDVHYPARHVVALLFHTAYKGDLLKVLNKYSLPVLIDFDPFSVANVRNPSFASFNKDALTTKAHELQQAHLVRALGYIREQTRRLVVYDFVCQGWLCKEQASSAIGSLSSAAGVDSASSADMDITLTGAGEPASLS</sequence>
<comment type="caution">
    <text evidence="2">The sequence shown here is derived from an EMBL/GenBank/DDBJ whole genome shotgun (WGS) entry which is preliminary data.</text>
</comment>
<keyword evidence="3" id="KW-1185">Reference proteome</keyword>
<organism evidence="2 3">
    <name type="scientific">Choanephora cucurbitarum</name>
    <dbReference type="NCBI Taxonomy" id="101091"/>
    <lineage>
        <taxon>Eukaryota</taxon>
        <taxon>Fungi</taxon>
        <taxon>Fungi incertae sedis</taxon>
        <taxon>Mucoromycota</taxon>
        <taxon>Mucoromycotina</taxon>
        <taxon>Mucoromycetes</taxon>
        <taxon>Mucorales</taxon>
        <taxon>Mucorineae</taxon>
        <taxon>Choanephoraceae</taxon>
        <taxon>Choanephoroideae</taxon>
        <taxon>Choanephora</taxon>
    </lineage>
</organism>
<name>A0A1C7LP23_9FUNG</name>
<dbReference type="Proteomes" id="UP000093000">
    <property type="component" value="Unassembled WGS sequence"/>
</dbReference>
<feature type="non-terminal residue" evidence="2">
    <location>
        <position position="1"/>
    </location>
</feature>
<dbReference type="OrthoDB" id="2206543at2759"/>
<dbReference type="STRING" id="101091.A0A1C7LP23"/>
<gene>
    <name evidence="2" type="ORF">A0J61_11917</name>
</gene>
<proteinExistence type="predicted"/>
<feature type="coiled-coil region" evidence="1">
    <location>
        <begin position="6"/>
        <end position="40"/>
    </location>
</feature>
<dbReference type="InParanoid" id="A0A1C7LP23"/>